<comment type="similarity">
    <text evidence="7">Belongs to the binding-protein-dependent transport system permease family.</text>
</comment>
<comment type="caution">
    <text evidence="9">The sequence shown here is derived from an EMBL/GenBank/DDBJ whole genome shotgun (WGS) entry which is preliminary data.</text>
</comment>
<dbReference type="InterPro" id="IPR035906">
    <property type="entry name" value="MetI-like_sf"/>
</dbReference>
<feature type="transmembrane region" description="Helical" evidence="7">
    <location>
        <begin position="179"/>
        <end position="198"/>
    </location>
</feature>
<evidence type="ECO:0000313" key="10">
    <source>
        <dbReference type="Proteomes" id="UP001500449"/>
    </source>
</evidence>
<gene>
    <name evidence="9" type="ORF">GCM10009836_45310</name>
</gene>
<feature type="transmembrane region" description="Helical" evidence="7">
    <location>
        <begin position="233"/>
        <end position="259"/>
    </location>
</feature>
<dbReference type="EMBL" id="BAAAQK010000018">
    <property type="protein sequence ID" value="GAA1860095.1"/>
    <property type="molecule type" value="Genomic_DNA"/>
</dbReference>
<dbReference type="Gene3D" id="1.10.3720.10">
    <property type="entry name" value="MetI-like"/>
    <property type="match status" value="1"/>
</dbReference>
<dbReference type="InterPro" id="IPR000515">
    <property type="entry name" value="MetI-like"/>
</dbReference>
<dbReference type="RefSeq" id="WP_344420496.1">
    <property type="nucleotide sequence ID" value="NZ_BAAAQK010000018.1"/>
</dbReference>
<proteinExistence type="inferred from homology"/>
<evidence type="ECO:0000256" key="1">
    <source>
        <dbReference type="ARBA" id="ARBA00004651"/>
    </source>
</evidence>
<dbReference type="PANTHER" id="PTHR43163:SF6">
    <property type="entry name" value="DIPEPTIDE TRANSPORT SYSTEM PERMEASE PROTEIN DPPB-RELATED"/>
    <property type="match status" value="1"/>
</dbReference>
<evidence type="ECO:0000259" key="8">
    <source>
        <dbReference type="PROSITE" id="PS50928"/>
    </source>
</evidence>
<accession>A0ABN2NBM9</accession>
<feature type="transmembrane region" description="Helical" evidence="7">
    <location>
        <begin position="141"/>
        <end position="167"/>
    </location>
</feature>
<sequence>MVRYVAGRLGHALIVVWAAYTVSFLLLYALPADPVSTMLSAGAVDGSTVSDADRAAIVARFGFDQPLIVQYLRMLGHLLTGDLGTSIQTGSTVTTAIGAALPSTLQLAALAIVIGALVGILVAFTANVVRSSVLRDVIFSVPPFLSAIPNFLIGLLLMWVFAFQLGVLPFRGSDGFEALILPGLTLGLSLSARVGQVLGRDIQRELRTPYVDVLKVKSLSRPKIVMTHVFKNAGLPVLSVVGVMIGGLIAGTVITETIFARPGIGRLLQLSVETQDFPVVQAIVVLSATTYAVVNLAADLVIPVVDPRLRRPGRARTKVE</sequence>
<feature type="transmembrane region" description="Helical" evidence="7">
    <location>
        <begin position="107"/>
        <end position="129"/>
    </location>
</feature>
<dbReference type="PANTHER" id="PTHR43163">
    <property type="entry name" value="DIPEPTIDE TRANSPORT SYSTEM PERMEASE PROTEIN DPPB-RELATED"/>
    <property type="match status" value="1"/>
</dbReference>
<dbReference type="Pfam" id="PF00528">
    <property type="entry name" value="BPD_transp_1"/>
    <property type="match status" value="1"/>
</dbReference>
<keyword evidence="3" id="KW-1003">Cell membrane</keyword>
<keyword evidence="6 7" id="KW-0472">Membrane</keyword>
<dbReference type="InterPro" id="IPR045621">
    <property type="entry name" value="BPD_transp_1_N"/>
</dbReference>
<feature type="transmembrane region" description="Helical" evidence="7">
    <location>
        <begin position="279"/>
        <end position="302"/>
    </location>
</feature>
<evidence type="ECO:0000256" key="4">
    <source>
        <dbReference type="ARBA" id="ARBA00022692"/>
    </source>
</evidence>
<keyword evidence="4 7" id="KW-0812">Transmembrane</keyword>
<evidence type="ECO:0000313" key="9">
    <source>
        <dbReference type="EMBL" id="GAA1860095.1"/>
    </source>
</evidence>
<dbReference type="Proteomes" id="UP001500449">
    <property type="component" value="Unassembled WGS sequence"/>
</dbReference>
<comment type="subcellular location">
    <subcellularLocation>
        <location evidence="1 7">Cell membrane</location>
        <topology evidence="1 7">Multi-pass membrane protein</topology>
    </subcellularLocation>
</comment>
<evidence type="ECO:0000256" key="7">
    <source>
        <dbReference type="RuleBase" id="RU363032"/>
    </source>
</evidence>
<feature type="transmembrane region" description="Helical" evidence="7">
    <location>
        <begin position="12"/>
        <end position="30"/>
    </location>
</feature>
<name>A0ABN2NBM9_9PSEU</name>
<evidence type="ECO:0000256" key="3">
    <source>
        <dbReference type="ARBA" id="ARBA00022475"/>
    </source>
</evidence>
<feature type="domain" description="ABC transmembrane type-1" evidence="8">
    <location>
        <begin position="101"/>
        <end position="302"/>
    </location>
</feature>
<dbReference type="SUPFAM" id="SSF161098">
    <property type="entry name" value="MetI-like"/>
    <property type="match status" value="1"/>
</dbReference>
<keyword evidence="10" id="KW-1185">Reference proteome</keyword>
<reference evidence="9 10" key="1">
    <citation type="journal article" date="2019" name="Int. J. Syst. Evol. Microbiol.">
        <title>The Global Catalogue of Microorganisms (GCM) 10K type strain sequencing project: providing services to taxonomists for standard genome sequencing and annotation.</title>
        <authorList>
            <consortium name="The Broad Institute Genomics Platform"/>
            <consortium name="The Broad Institute Genome Sequencing Center for Infectious Disease"/>
            <person name="Wu L."/>
            <person name="Ma J."/>
        </authorList>
    </citation>
    <scope>NUCLEOTIDE SEQUENCE [LARGE SCALE GENOMIC DNA]</scope>
    <source>
        <strain evidence="9 10">JCM 16009</strain>
    </source>
</reference>
<dbReference type="Pfam" id="PF19300">
    <property type="entry name" value="BPD_transp_1_N"/>
    <property type="match status" value="1"/>
</dbReference>
<dbReference type="PROSITE" id="PS50928">
    <property type="entry name" value="ABC_TM1"/>
    <property type="match status" value="1"/>
</dbReference>
<keyword evidence="5 7" id="KW-1133">Transmembrane helix</keyword>
<evidence type="ECO:0000256" key="2">
    <source>
        <dbReference type="ARBA" id="ARBA00022448"/>
    </source>
</evidence>
<evidence type="ECO:0000256" key="6">
    <source>
        <dbReference type="ARBA" id="ARBA00023136"/>
    </source>
</evidence>
<keyword evidence="2 7" id="KW-0813">Transport</keyword>
<organism evidence="9 10">
    <name type="scientific">Pseudonocardia ailaonensis</name>
    <dbReference type="NCBI Taxonomy" id="367279"/>
    <lineage>
        <taxon>Bacteria</taxon>
        <taxon>Bacillati</taxon>
        <taxon>Actinomycetota</taxon>
        <taxon>Actinomycetes</taxon>
        <taxon>Pseudonocardiales</taxon>
        <taxon>Pseudonocardiaceae</taxon>
        <taxon>Pseudonocardia</taxon>
    </lineage>
</organism>
<evidence type="ECO:0000256" key="5">
    <source>
        <dbReference type="ARBA" id="ARBA00022989"/>
    </source>
</evidence>
<protein>
    <submittedName>
        <fullName evidence="9">ABC transporter permease</fullName>
    </submittedName>
</protein>
<dbReference type="CDD" id="cd06261">
    <property type="entry name" value="TM_PBP2"/>
    <property type="match status" value="1"/>
</dbReference>